<feature type="region of interest" description="Disordered" evidence="6">
    <location>
        <begin position="489"/>
        <end position="509"/>
    </location>
</feature>
<dbReference type="Gene3D" id="3.40.50.11260">
    <property type="match status" value="1"/>
</dbReference>
<dbReference type="Gene3D" id="3.30.565.10">
    <property type="entry name" value="Histidine kinase-like ATPase, C-terminal domain"/>
    <property type="match status" value="1"/>
</dbReference>
<comment type="subunit">
    <text evidence="5">Homodimer.</text>
</comment>
<comment type="caution">
    <text evidence="8">The sequence shown here is derived from an EMBL/GenBank/DDBJ whole genome shotgun (WGS) entry which is preliminary data.</text>
</comment>
<dbReference type="HAMAP" id="MF_00505">
    <property type="entry name" value="HSP90"/>
    <property type="match status" value="1"/>
</dbReference>
<evidence type="ECO:0000313" key="9">
    <source>
        <dbReference type="Proteomes" id="UP001589818"/>
    </source>
</evidence>
<comment type="subcellular location">
    <subcellularLocation>
        <location evidence="5">Cytoplasm</location>
    </subcellularLocation>
</comment>
<dbReference type="InterPro" id="IPR019805">
    <property type="entry name" value="Heat_shock_protein_90_CS"/>
</dbReference>
<comment type="caution">
    <text evidence="5">Lacks conserved residue(s) required for the propagation of feature annotation.</text>
</comment>
<keyword evidence="5" id="KW-0963">Cytoplasm</keyword>
<dbReference type="Pfam" id="PF00183">
    <property type="entry name" value="HSP90"/>
    <property type="match status" value="1"/>
</dbReference>
<keyword evidence="4 5" id="KW-0143">Chaperone</keyword>
<evidence type="ECO:0000256" key="3">
    <source>
        <dbReference type="ARBA" id="ARBA00022840"/>
    </source>
</evidence>
<evidence type="ECO:0000256" key="4">
    <source>
        <dbReference type="ARBA" id="ARBA00023186"/>
    </source>
</evidence>
<keyword evidence="5" id="KW-0346">Stress response</keyword>
<feature type="region of interest" description="A; substrate-binding" evidence="5">
    <location>
        <begin position="1"/>
        <end position="341"/>
    </location>
</feature>
<evidence type="ECO:0000259" key="7">
    <source>
        <dbReference type="SMART" id="SM00387"/>
    </source>
</evidence>
<dbReference type="EMBL" id="JBHLVF010000059">
    <property type="protein sequence ID" value="MFC0396473.1"/>
    <property type="molecule type" value="Genomic_DNA"/>
</dbReference>
<dbReference type="InterPro" id="IPR020575">
    <property type="entry name" value="Hsp90_N"/>
</dbReference>
<dbReference type="NCBIfam" id="NF003555">
    <property type="entry name" value="PRK05218.1"/>
    <property type="match status" value="1"/>
</dbReference>
<dbReference type="SUPFAM" id="SSF55874">
    <property type="entry name" value="ATPase domain of HSP90 chaperone/DNA topoisomerase II/histidine kinase"/>
    <property type="match status" value="1"/>
</dbReference>
<accession>A0ABV6JKN2</accession>
<protein>
    <recommendedName>
        <fullName evidence="5">Chaperone protein HtpG</fullName>
    </recommendedName>
    <alternativeName>
        <fullName evidence="5">Heat shock protein HtpG</fullName>
    </alternativeName>
    <alternativeName>
        <fullName evidence="5">High temperature protein G</fullName>
    </alternativeName>
</protein>
<evidence type="ECO:0000256" key="5">
    <source>
        <dbReference type="HAMAP-Rule" id="MF_00505"/>
    </source>
</evidence>
<dbReference type="Proteomes" id="UP001589818">
    <property type="component" value="Unassembled WGS sequence"/>
</dbReference>
<evidence type="ECO:0000256" key="2">
    <source>
        <dbReference type="ARBA" id="ARBA00022741"/>
    </source>
</evidence>
<dbReference type="SUPFAM" id="SSF110942">
    <property type="entry name" value="HSP90 C-terminal domain"/>
    <property type="match status" value="1"/>
</dbReference>
<evidence type="ECO:0000256" key="6">
    <source>
        <dbReference type="SAM" id="MobiDB-lite"/>
    </source>
</evidence>
<dbReference type="Gene3D" id="1.20.120.790">
    <property type="entry name" value="Heat shock protein 90, C-terminal domain"/>
    <property type="match status" value="1"/>
</dbReference>
<dbReference type="PANTHER" id="PTHR11528">
    <property type="entry name" value="HEAT SHOCK PROTEIN 90 FAMILY MEMBER"/>
    <property type="match status" value="1"/>
</dbReference>
<gene>
    <name evidence="5 8" type="primary">htpG</name>
    <name evidence="8" type="ORF">ACFFJ8_34605</name>
</gene>
<proteinExistence type="inferred from homology"/>
<dbReference type="InterPro" id="IPR020568">
    <property type="entry name" value="Ribosomal_Su5_D2-typ_SF"/>
</dbReference>
<dbReference type="PRINTS" id="PR00775">
    <property type="entry name" value="HEATSHOCK90"/>
</dbReference>
<dbReference type="Pfam" id="PF13589">
    <property type="entry name" value="HATPase_c_3"/>
    <property type="match status" value="1"/>
</dbReference>
<dbReference type="PROSITE" id="PS00298">
    <property type="entry name" value="HSP90"/>
    <property type="match status" value="1"/>
</dbReference>
<sequence>MEKKQFQAESKRLLEMMINSIYTQREIFLRELISNASDAIDKLYYRTLADEQMVFNQEDYYIKVTADKANRTLTISDTGIGMSMEELENNLGVIAKSGSLAFKKENEAKDGHNIIGQFGVGFYSAFMVADEVTVISKALGSDEAFKWESQGTDGYTIVPCEKDTVGTEITLKIKANTEDDQYDEYLEEYRLKAIIKKYSDFIRYPIKMDVKGQRPKEGSENEFEEYQEEQTVNSMVPIWRKNKNELTTEDYERFYQEKRYGFDKPLKHVHISADGAVVYNAILFIPENTPFDYYTKEYEKGLELYSNGVLIMNKCADLLPDYFSFVKGMVDSEDLSLNISREMLQHDRQLSLIAKNIKNKIKSQLQSLLKDEREAYERFYKSFGRQLKYGVYSDYGAHKDVLQDLLMFHSSKEKKLVTLDEYVSRMPEDQKYIYYASGPSIDRIEKLPQTELVADKGYEILYFTDDIDEFAIKMFMTYKEKEFKSVSSGDLGIESDKSENDTNSEDSGNKELFEHMQGILADKVKQVKASKRLRTHPVCLSTEGEVTIEMEKILQAMPNSQDVKADKVLEINMNHEVFQSLKDAYDNDKEKLTLYTNLLYNQALLIEGLPIQDPVAFTNDMCKIMV</sequence>
<keyword evidence="3 5" id="KW-0067">ATP-binding</keyword>
<keyword evidence="2 5" id="KW-0547">Nucleotide-binding</keyword>
<reference evidence="8 9" key="1">
    <citation type="submission" date="2024-09" db="EMBL/GenBank/DDBJ databases">
        <authorList>
            <person name="Sun Q."/>
            <person name="Mori K."/>
        </authorList>
    </citation>
    <scope>NUCLEOTIDE SEQUENCE [LARGE SCALE GENOMIC DNA]</scope>
    <source>
        <strain evidence="8 9">CCM 4839</strain>
    </source>
</reference>
<keyword evidence="9" id="KW-1185">Reference proteome</keyword>
<dbReference type="PIRSF" id="PIRSF002583">
    <property type="entry name" value="Hsp90"/>
    <property type="match status" value="1"/>
</dbReference>
<evidence type="ECO:0000313" key="8">
    <source>
        <dbReference type="EMBL" id="MFC0396473.1"/>
    </source>
</evidence>
<comment type="similarity">
    <text evidence="1 5">Belongs to the heat shock protein 90 family.</text>
</comment>
<dbReference type="InterPro" id="IPR036890">
    <property type="entry name" value="HATPase_C_sf"/>
</dbReference>
<organism evidence="8 9">
    <name type="scientific">Paenibacillus mendelii</name>
    <dbReference type="NCBI Taxonomy" id="206163"/>
    <lineage>
        <taxon>Bacteria</taxon>
        <taxon>Bacillati</taxon>
        <taxon>Bacillota</taxon>
        <taxon>Bacilli</taxon>
        <taxon>Bacillales</taxon>
        <taxon>Paenibacillaceae</taxon>
        <taxon>Paenibacillus</taxon>
    </lineage>
</organism>
<evidence type="ECO:0000256" key="1">
    <source>
        <dbReference type="ARBA" id="ARBA00008239"/>
    </source>
</evidence>
<dbReference type="InterPro" id="IPR003594">
    <property type="entry name" value="HATPase_dom"/>
</dbReference>
<dbReference type="InterPro" id="IPR001404">
    <property type="entry name" value="Hsp90_fam"/>
</dbReference>
<dbReference type="SMART" id="SM00387">
    <property type="entry name" value="HATPase_c"/>
    <property type="match status" value="1"/>
</dbReference>
<comment type="function">
    <text evidence="5">Molecular chaperone. Has ATPase activity.</text>
</comment>
<name>A0ABV6JKN2_9BACL</name>
<dbReference type="InterPro" id="IPR037196">
    <property type="entry name" value="HSP90_C"/>
</dbReference>
<feature type="region of interest" description="C" evidence="5">
    <location>
        <begin position="553"/>
        <end position="626"/>
    </location>
</feature>
<dbReference type="RefSeq" id="WP_204821998.1">
    <property type="nucleotide sequence ID" value="NZ_JANHOF010000017.1"/>
</dbReference>
<feature type="domain" description="Histidine kinase/HSP90-like ATPase" evidence="7">
    <location>
        <begin position="24"/>
        <end position="177"/>
    </location>
</feature>
<dbReference type="SUPFAM" id="SSF54211">
    <property type="entry name" value="Ribosomal protein S5 domain 2-like"/>
    <property type="match status" value="1"/>
</dbReference>
<dbReference type="CDD" id="cd16927">
    <property type="entry name" value="HATPase_Hsp90-like"/>
    <property type="match status" value="1"/>
</dbReference>
<dbReference type="Gene3D" id="3.30.230.80">
    <property type="match status" value="1"/>
</dbReference>